<keyword evidence="5" id="KW-1185">Reference proteome</keyword>
<keyword evidence="2" id="KW-0812">Transmembrane</keyword>
<feature type="transmembrane region" description="Helical" evidence="2">
    <location>
        <begin position="127"/>
        <end position="145"/>
    </location>
</feature>
<sequence>MTDTGARAPHTEAGGTTGRYPDGQSIPSGWTGWVAFAATMMMLLGAFQVIEGLVALLNTRYFVVDETGLVVSVNYTTWGWVHLALGALLIVVGIGVFMGNRVAQITGIVLAGLSAIVNLAFLPAYPLWAIIVIAVDVLVIYALAVHGKEMQKL</sequence>
<dbReference type="KEGG" id="acab:QRX50_24035"/>
<protein>
    <recommendedName>
        <fullName evidence="3">DUF7144 domain-containing protein</fullName>
    </recommendedName>
</protein>
<dbReference type="Proteomes" id="UP001236014">
    <property type="component" value="Chromosome"/>
</dbReference>
<dbReference type="EMBL" id="CP127294">
    <property type="protein sequence ID" value="WIX83605.1"/>
    <property type="molecule type" value="Genomic_DNA"/>
</dbReference>
<evidence type="ECO:0000313" key="5">
    <source>
        <dbReference type="Proteomes" id="UP001236014"/>
    </source>
</evidence>
<feature type="domain" description="DUF7144" evidence="3">
    <location>
        <begin position="33"/>
        <end position="147"/>
    </location>
</feature>
<feature type="region of interest" description="Disordered" evidence="1">
    <location>
        <begin position="1"/>
        <end position="23"/>
    </location>
</feature>
<dbReference type="Pfam" id="PF23636">
    <property type="entry name" value="DUF7144"/>
    <property type="match status" value="1"/>
</dbReference>
<name>A0A9Y2MW64_9PSEU</name>
<feature type="transmembrane region" description="Helical" evidence="2">
    <location>
        <begin position="105"/>
        <end position="121"/>
    </location>
</feature>
<evidence type="ECO:0000256" key="1">
    <source>
        <dbReference type="SAM" id="MobiDB-lite"/>
    </source>
</evidence>
<gene>
    <name evidence="4" type="ORF">QRX50_24035</name>
</gene>
<evidence type="ECO:0000313" key="4">
    <source>
        <dbReference type="EMBL" id="WIX83605.1"/>
    </source>
</evidence>
<dbReference type="RefSeq" id="WP_285974154.1">
    <property type="nucleotide sequence ID" value="NZ_CP127294.1"/>
</dbReference>
<evidence type="ECO:0000256" key="2">
    <source>
        <dbReference type="SAM" id="Phobius"/>
    </source>
</evidence>
<organism evidence="4 5">
    <name type="scientific">Amycolatopsis carbonis</name>
    <dbReference type="NCBI Taxonomy" id="715471"/>
    <lineage>
        <taxon>Bacteria</taxon>
        <taxon>Bacillati</taxon>
        <taxon>Actinomycetota</taxon>
        <taxon>Actinomycetes</taxon>
        <taxon>Pseudonocardiales</taxon>
        <taxon>Pseudonocardiaceae</taxon>
        <taxon>Amycolatopsis</taxon>
    </lineage>
</organism>
<dbReference type="InterPro" id="IPR055568">
    <property type="entry name" value="DUF7144"/>
</dbReference>
<feature type="transmembrane region" description="Helical" evidence="2">
    <location>
        <begin position="77"/>
        <end position="98"/>
    </location>
</feature>
<dbReference type="AlphaFoldDB" id="A0A9Y2MW64"/>
<keyword evidence="2" id="KW-0472">Membrane</keyword>
<accession>A0A9Y2MW64</accession>
<proteinExistence type="predicted"/>
<reference evidence="4 5" key="1">
    <citation type="submission" date="2023-06" db="EMBL/GenBank/DDBJ databases">
        <authorList>
            <person name="Oyuntsetseg B."/>
            <person name="Kim S.B."/>
        </authorList>
    </citation>
    <scope>NUCLEOTIDE SEQUENCE [LARGE SCALE GENOMIC DNA]</scope>
    <source>
        <strain evidence="4 5">2-15</strain>
    </source>
</reference>
<feature type="transmembrane region" description="Helical" evidence="2">
    <location>
        <begin position="33"/>
        <end position="57"/>
    </location>
</feature>
<evidence type="ECO:0000259" key="3">
    <source>
        <dbReference type="Pfam" id="PF23636"/>
    </source>
</evidence>
<keyword evidence="2" id="KW-1133">Transmembrane helix</keyword>